<dbReference type="EMBL" id="FTOH01000007">
    <property type="protein sequence ID" value="SIT01362.1"/>
    <property type="molecule type" value="Genomic_DNA"/>
</dbReference>
<organism evidence="2 3">
    <name type="scientific">Thalassolituus maritimus</name>
    <dbReference type="NCBI Taxonomy" id="484498"/>
    <lineage>
        <taxon>Bacteria</taxon>
        <taxon>Pseudomonadati</taxon>
        <taxon>Pseudomonadota</taxon>
        <taxon>Gammaproteobacteria</taxon>
        <taxon>Oceanospirillales</taxon>
        <taxon>Oceanospirillaceae</taxon>
        <taxon>Thalassolituus</taxon>
    </lineage>
</organism>
<keyword evidence="1" id="KW-1133">Transmembrane helix</keyword>
<name>A0A1N7NSU0_9GAMM</name>
<dbReference type="InterPro" id="IPR011990">
    <property type="entry name" value="TPR-like_helical_dom_sf"/>
</dbReference>
<protein>
    <recommendedName>
        <fullName evidence="4">Tetratricopeptide repeat-containing protein</fullName>
    </recommendedName>
</protein>
<accession>A0A1N7NSU0</accession>
<dbReference type="RefSeq" id="WP_076516636.1">
    <property type="nucleotide sequence ID" value="NZ_FTOH01000007.1"/>
</dbReference>
<keyword evidence="1" id="KW-0812">Transmembrane</keyword>
<evidence type="ECO:0000256" key="1">
    <source>
        <dbReference type="SAM" id="Phobius"/>
    </source>
</evidence>
<dbReference type="SUPFAM" id="SSF48452">
    <property type="entry name" value="TPR-like"/>
    <property type="match status" value="1"/>
</dbReference>
<dbReference type="Gene3D" id="1.25.40.10">
    <property type="entry name" value="Tetratricopeptide repeat domain"/>
    <property type="match status" value="1"/>
</dbReference>
<dbReference type="STRING" id="484498.SAMN05421686_107238"/>
<gene>
    <name evidence="2" type="ORF">SAMN05421686_107238</name>
</gene>
<dbReference type="Proteomes" id="UP000185639">
    <property type="component" value="Unassembled WGS sequence"/>
</dbReference>
<dbReference type="AlphaFoldDB" id="A0A1N7NSU0"/>
<sequence>MSLIHQVLKDLDGQREVTPGEIIGYADHEDRQRLMIWPALVISIFAAVSVLYFSQYFESDPSVINRNSLPVIPVSGKNPAVVPVIAEVSQPEIVTGNQTSLNTVERDKPEVVTLAVAPSPEVAGSAALLDEVETKATTSKKTDAKVAVASPVVQQPAEMQREVAPAIPEALIVDEPEVVQRTVAVKQDSAPSAASVTRRLDPENFYIRAVTYYRNGDWQRALSQLEEAIKLGTAIEYPALQARIYLEQGMRDEFIAASEKYATNQSRTWLSTIAPGLHMFGQYQAAAEYYSRLIQQEPRNTQWAIARTQAQIDAGAISSAQQSLEFLTENYPLSKPQQDWVKYQQGLLE</sequence>
<evidence type="ECO:0008006" key="4">
    <source>
        <dbReference type="Google" id="ProtNLM"/>
    </source>
</evidence>
<keyword evidence="3" id="KW-1185">Reference proteome</keyword>
<reference evidence="3" key="1">
    <citation type="submission" date="2017-01" db="EMBL/GenBank/DDBJ databases">
        <authorList>
            <person name="Varghese N."/>
            <person name="Submissions S."/>
        </authorList>
    </citation>
    <scope>NUCLEOTIDE SEQUENCE [LARGE SCALE GENOMIC DNA]</scope>
    <source>
        <strain evidence="3">DSM 24913</strain>
    </source>
</reference>
<dbReference type="OrthoDB" id="5406098at2"/>
<evidence type="ECO:0000313" key="2">
    <source>
        <dbReference type="EMBL" id="SIT01362.1"/>
    </source>
</evidence>
<keyword evidence="1" id="KW-0472">Membrane</keyword>
<evidence type="ECO:0000313" key="3">
    <source>
        <dbReference type="Proteomes" id="UP000185639"/>
    </source>
</evidence>
<feature type="transmembrane region" description="Helical" evidence="1">
    <location>
        <begin position="34"/>
        <end position="53"/>
    </location>
</feature>
<proteinExistence type="predicted"/>